<dbReference type="AlphaFoldDB" id="A0AAJ2SIV9"/>
<sequence>MSQILKYAICFLVSLFILSCNNEELANKNTSVNLSQAKKDLDFNKFSNVNIAENLAVDWETIKETQIGNFKIAEIQVHEKRASTLESNFLENHIKYQIATIESQGKLYSYFLEVYTNKGSNAYPETITKLNDFTGTLNVFLLNGVNLGSVAIYNGRAKNISENDHLNVLTESINVFMTKSGATNKMPQCGGNYTVIIDQTTSRFDIWSVGNEIILIKYLGDTTTRTTSIMPYPCDGVYDKEDILNQRLEFYNYKEGSGGGNNPGINLMPPPPDIPISDIIKFLSCLNTSANANLTVFAERINILDKNVGHAFISISQGDNTMVFGYYPQNGNVKSITGPGTMGENGGHYYDVSAKMEITGQKLQQIINLSQKYQNDTYDLGFNNCSDFATEVLEITGVSTTGYMDTPNTVADILLKLPNHTSNANYAPKTKRTCQ</sequence>
<feature type="signal peptide" evidence="1">
    <location>
        <begin position="1"/>
        <end position="22"/>
    </location>
</feature>
<feature type="chain" id="PRO_5042562728" description="DUF4105 domain-containing protein" evidence="1">
    <location>
        <begin position="23"/>
        <end position="435"/>
    </location>
</feature>
<evidence type="ECO:0000256" key="1">
    <source>
        <dbReference type="SAM" id="SignalP"/>
    </source>
</evidence>
<reference evidence="3 5" key="1">
    <citation type="submission" date="2023-11" db="EMBL/GenBank/DDBJ databases">
        <title>Unpublished Manusciprt.</title>
        <authorList>
            <person name="Saticioglu I.B."/>
            <person name="Ay H."/>
            <person name="Ajmi N."/>
            <person name="Altun S."/>
            <person name="Duman M."/>
        </authorList>
    </citation>
    <scope>NUCLEOTIDE SEQUENCE</scope>
    <source>
        <strain evidence="2 5">Fl-33</strain>
        <strain evidence="3">Fl-77</strain>
    </source>
</reference>
<keyword evidence="1" id="KW-0732">Signal</keyword>
<proteinExistence type="predicted"/>
<evidence type="ECO:0000313" key="5">
    <source>
        <dbReference type="Proteomes" id="UP001278738"/>
    </source>
</evidence>
<dbReference type="Proteomes" id="UP001278738">
    <property type="component" value="Unassembled WGS sequence"/>
</dbReference>
<dbReference type="EMBL" id="JAWXVG010000008">
    <property type="protein sequence ID" value="MDX6183584.1"/>
    <property type="molecule type" value="Genomic_DNA"/>
</dbReference>
<comment type="caution">
    <text evidence="3">The sequence shown here is derived from an EMBL/GenBank/DDBJ whole genome shotgun (WGS) entry which is preliminary data.</text>
</comment>
<gene>
    <name evidence="2" type="ORF">SGQ18_15580</name>
    <name evidence="3" type="ORF">SGQ44_14715</name>
</gene>
<accession>A0AAJ2SIV9</accession>
<dbReference type="PROSITE" id="PS51257">
    <property type="entry name" value="PROKAR_LIPOPROTEIN"/>
    <property type="match status" value="1"/>
</dbReference>
<evidence type="ECO:0000313" key="3">
    <source>
        <dbReference type="EMBL" id="MDX6187014.1"/>
    </source>
</evidence>
<dbReference type="Proteomes" id="UP001270053">
    <property type="component" value="Unassembled WGS sequence"/>
</dbReference>
<name>A0AAJ2SIV9_9FLAO</name>
<evidence type="ECO:0000313" key="2">
    <source>
        <dbReference type="EMBL" id="MDX6183584.1"/>
    </source>
</evidence>
<keyword evidence="5" id="KW-1185">Reference proteome</keyword>
<dbReference type="EMBL" id="JAWXVH010000009">
    <property type="protein sequence ID" value="MDX6187014.1"/>
    <property type="molecule type" value="Genomic_DNA"/>
</dbReference>
<evidence type="ECO:0000313" key="4">
    <source>
        <dbReference type="Proteomes" id="UP001270053"/>
    </source>
</evidence>
<dbReference type="RefSeq" id="WP_229976110.1">
    <property type="nucleotide sequence ID" value="NZ_CP087133.1"/>
</dbReference>
<organism evidence="3 4">
    <name type="scientific">Flavobacterium flavipigmentatum</name>
    <dbReference type="NCBI Taxonomy" id="2893884"/>
    <lineage>
        <taxon>Bacteria</taxon>
        <taxon>Pseudomonadati</taxon>
        <taxon>Bacteroidota</taxon>
        <taxon>Flavobacteriia</taxon>
        <taxon>Flavobacteriales</taxon>
        <taxon>Flavobacteriaceae</taxon>
        <taxon>Flavobacterium</taxon>
    </lineage>
</organism>
<evidence type="ECO:0008006" key="6">
    <source>
        <dbReference type="Google" id="ProtNLM"/>
    </source>
</evidence>
<protein>
    <recommendedName>
        <fullName evidence="6">DUF4105 domain-containing protein</fullName>
    </recommendedName>
</protein>